<accession>A0A3N4KUS4</accession>
<proteinExistence type="predicted"/>
<dbReference type="InParanoid" id="A0A3N4KUS4"/>
<evidence type="ECO:0000313" key="1">
    <source>
        <dbReference type="EMBL" id="RPB14276.1"/>
    </source>
</evidence>
<dbReference type="OrthoDB" id="2018619at2759"/>
<dbReference type="AlphaFoldDB" id="A0A3N4KUS4"/>
<protein>
    <submittedName>
        <fullName evidence="1">Uncharacterized protein</fullName>
    </submittedName>
</protein>
<name>A0A3N4KUS4_9PEZI</name>
<organism evidence="1 2">
    <name type="scientific">Morchella conica CCBAS932</name>
    <dbReference type="NCBI Taxonomy" id="1392247"/>
    <lineage>
        <taxon>Eukaryota</taxon>
        <taxon>Fungi</taxon>
        <taxon>Dikarya</taxon>
        <taxon>Ascomycota</taxon>
        <taxon>Pezizomycotina</taxon>
        <taxon>Pezizomycetes</taxon>
        <taxon>Pezizales</taxon>
        <taxon>Morchellaceae</taxon>
        <taxon>Morchella</taxon>
    </lineage>
</organism>
<gene>
    <name evidence="1" type="ORF">P167DRAFT_63244</name>
</gene>
<evidence type="ECO:0000313" key="2">
    <source>
        <dbReference type="Proteomes" id="UP000277580"/>
    </source>
</evidence>
<sequence length="124" mass="13536">MSPLILLVPAGKHSGTSIKATIYIYVDKATGTVDNFLAGFPLLCTLLSFAKSIKPTLNVGGCMERASFFFFTFGYLSILYGARRHRGWVCQLQRNFFCMGIRENSTVGLGASTIMGVDLPISID</sequence>
<dbReference type="Proteomes" id="UP000277580">
    <property type="component" value="Unassembled WGS sequence"/>
</dbReference>
<keyword evidence="2" id="KW-1185">Reference proteome</keyword>
<dbReference type="EMBL" id="ML119118">
    <property type="protein sequence ID" value="RPB14276.1"/>
    <property type="molecule type" value="Genomic_DNA"/>
</dbReference>
<reference evidence="1 2" key="1">
    <citation type="journal article" date="2018" name="Nat. Ecol. Evol.">
        <title>Pezizomycetes genomes reveal the molecular basis of ectomycorrhizal truffle lifestyle.</title>
        <authorList>
            <person name="Murat C."/>
            <person name="Payen T."/>
            <person name="Noel B."/>
            <person name="Kuo A."/>
            <person name="Morin E."/>
            <person name="Chen J."/>
            <person name="Kohler A."/>
            <person name="Krizsan K."/>
            <person name="Balestrini R."/>
            <person name="Da Silva C."/>
            <person name="Montanini B."/>
            <person name="Hainaut M."/>
            <person name="Levati E."/>
            <person name="Barry K.W."/>
            <person name="Belfiori B."/>
            <person name="Cichocki N."/>
            <person name="Clum A."/>
            <person name="Dockter R.B."/>
            <person name="Fauchery L."/>
            <person name="Guy J."/>
            <person name="Iotti M."/>
            <person name="Le Tacon F."/>
            <person name="Lindquist E.A."/>
            <person name="Lipzen A."/>
            <person name="Malagnac F."/>
            <person name="Mello A."/>
            <person name="Molinier V."/>
            <person name="Miyauchi S."/>
            <person name="Poulain J."/>
            <person name="Riccioni C."/>
            <person name="Rubini A."/>
            <person name="Sitrit Y."/>
            <person name="Splivallo R."/>
            <person name="Traeger S."/>
            <person name="Wang M."/>
            <person name="Zifcakova L."/>
            <person name="Wipf D."/>
            <person name="Zambonelli A."/>
            <person name="Paolocci F."/>
            <person name="Nowrousian M."/>
            <person name="Ottonello S."/>
            <person name="Baldrian P."/>
            <person name="Spatafora J.W."/>
            <person name="Henrissat B."/>
            <person name="Nagy L.G."/>
            <person name="Aury J.M."/>
            <person name="Wincker P."/>
            <person name="Grigoriev I.V."/>
            <person name="Bonfante P."/>
            <person name="Martin F.M."/>
        </authorList>
    </citation>
    <scope>NUCLEOTIDE SEQUENCE [LARGE SCALE GENOMIC DNA]</scope>
    <source>
        <strain evidence="1 2">CCBAS932</strain>
    </source>
</reference>